<evidence type="ECO:0000256" key="8">
    <source>
        <dbReference type="ARBA" id="ARBA00022692"/>
    </source>
</evidence>
<keyword evidence="8" id="KW-0812">Transmembrane</keyword>
<evidence type="ECO:0000256" key="7">
    <source>
        <dbReference type="ARBA" id="ARBA00022601"/>
    </source>
</evidence>
<feature type="region of interest" description="Disordered" evidence="13">
    <location>
        <begin position="828"/>
        <end position="901"/>
    </location>
</feature>
<comment type="similarity">
    <text evidence="3">Belongs to the halobacterial S-layer protein family.</text>
</comment>
<keyword evidence="12" id="KW-0325">Glycoprotein</keyword>
<reference evidence="15" key="1">
    <citation type="submission" date="2016-10" db="EMBL/GenBank/DDBJ databases">
        <authorList>
            <person name="Varghese N."/>
            <person name="Submissions S."/>
        </authorList>
    </citation>
    <scope>NUCLEOTIDE SEQUENCE [LARGE SCALE GENOMIC DNA]</scope>
    <source>
        <strain evidence="15">DSM 24767</strain>
    </source>
</reference>
<accession>A0A1H1A0I5</accession>
<evidence type="ECO:0000256" key="5">
    <source>
        <dbReference type="ARBA" id="ARBA00022512"/>
    </source>
</evidence>
<evidence type="ECO:0000313" key="15">
    <source>
        <dbReference type="Proteomes" id="UP000198848"/>
    </source>
</evidence>
<evidence type="ECO:0000313" key="14">
    <source>
        <dbReference type="EMBL" id="SDQ33227.1"/>
    </source>
</evidence>
<evidence type="ECO:0000256" key="11">
    <source>
        <dbReference type="ARBA" id="ARBA00023136"/>
    </source>
</evidence>
<keyword evidence="7" id="KW-0701">S-layer</keyword>
<evidence type="ECO:0000256" key="6">
    <source>
        <dbReference type="ARBA" id="ARBA00022525"/>
    </source>
</evidence>
<evidence type="ECO:0000256" key="4">
    <source>
        <dbReference type="ARBA" id="ARBA00022475"/>
    </source>
</evidence>
<keyword evidence="6" id="KW-0964">Secreted</keyword>
<evidence type="ECO:0000256" key="1">
    <source>
        <dbReference type="ARBA" id="ARBA00004236"/>
    </source>
</evidence>
<comment type="subcellular location">
    <subcellularLocation>
        <location evidence="1">Cell membrane</location>
    </subcellularLocation>
    <subcellularLocation>
        <location evidence="2">Secreted</location>
        <location evidence="2">Cell wall</location>
        <location evidence="2">S-layer</location>
    </subcellularLocation>
</comment>
<feature type="compositionally biased region" description="Polar residues" evidence="13">
    <location>
        <begin position="701"/>
        <end position="715"/>
    </location>
</feature>
<evidence type="ECO:0000256" key="2">
    <source>
        <dbReference type="ARBA" id="ARBA00004237"/>
    </source>
</evidence>
<dbReference type="NCBIfam" id="NF045517">
    <property type="entry name" value="halo_surf_dom"/>
    <property type="match status" value="1"/>
</dbReference>
<dbReference type="InterPro" id="IPR026452">
    <property type="entry name" value="Surf_glycop_sig_pep"/>
</dbReference>
<organism evidence="14 15">
    <name type="scientific">Natronobacterium texcoconense</name>
    <dbReference type="NCBI Taxonomy" id="1095778"/>
    <lineage>
        <taxon>Archaea</taxon>
        <taxon>Methanobacteriati</taxon>
        <taxon>Methanobacteriota</taxon>
        <taxon>Stenosarchaea group</taxon>
        <taxon>Halobacteria</taxon>
        <taxon>Halobacteriales</taxon>
        <taxon>Natrialbaceae</taxon>
        <taxon>Natronobacterium</taxon>
    </lineage>
</organism>
<dbReference type="GO" id="GO:0005886">
    <property type="term" value="C:plasma membrane"/>
    <property type="evidence" value="ECO:0007669"/>
    <property type="project" value="UniProtKB-SubCell"/>
</dbReference>
<dbReference type="Proteomes" id="UP000198848">
    <property type="component" value="Unassembled WGS sequence"/>
</dbReference>
<evidence type="ECO:0000256" key="12">
    <source>
        <dbReference type="ARBA" id="ARBA00023180"/>
    </source>
</evidence>
<evidence type="ECO:0000256" key="3">
    <source>
        <dbReference type="ARBA" id="ARBA00009327"/>
    </source>
</evidence>
<dbReference type="OrthoDB" id="205643at2157"/>
<protein>
    <submittedName>
        <fullName evidence="14">PGF-CTERM protein/surface glycoprotein</fullName>
    </submittedName>
</protein>
<keyword evidence="5" id="KW-0134">Cell wall</keyword>
<keyword evidence="10" id="KW-1133">Transmembrane helix</keyword>
<keyword evidence="4" id="KW-1003">Cell membrane</keyword>
<evidence type="ECO:0000256" key="13">
    <source>
        <dbReference type="SAM" id="MobiDB-lite"/>
    </source>
</evidence>
<sequence length="923" mass="101242">MTREPPYREKARAVFLAAIMVVSVVAMSAAFAGTAVAADNTTVEITEEIDEDGNIEANLTNGELDDGENVTVYVTAEDEDDAELADEDVALEGDEDEDEATASVKLTVDTDGLDDGDDVTVVVYEDDEHSEQADYAVTTFNTGDGEFEQDYDDAGPVWDGDADSPAYIGQEITITDDEFEGEHDVSSVILYEGPASLSDPTHETSIEIHDADEHDDLTTAWGTFETADLEPGEAYHFYIDEDDEGWEHPSDFHGAEFWTDEEDLDVDFQRNTVTEDGEAEIKFDSEREEQYINVTSEDFDGEDLYEMFVDHDEDSYPGDADHYTDDVLTLKNLNVNDNTSEFYVNFDGVDAGEYEFEFETTDSLAWDNATIEVVDADESVDFAEQSSGEVGDVIDIKLDLEYAEGGAVQISEYDETYFQAAVEFEAEDHNVDEAVIQFNANNPDDEESWRVHPDYDDEIGLIDDEKYANATFDGALGVHDYTMFAGQGLNESDATPVVDPETDTEFFSVHERTPVTDVTTSIAPIDSSLDDYDDFNETTVTEQSEVADGDALLVTLEDFGLSGVLQSENTVADELADGHIDISLVEQDPGPNVDAQTWTINETDADGDDDVHQINVSAVYTDLEHYDGDLVLQLEYDEDVIDEELELGEYDLTYEVTEDSPYIADEDDEVEIETEFEIVEPVVEWDHTVEEVPNAEDAEVSGTTTTAPGSEISTDARSAGNFTEAADAIVEEGGTFTATYDFSDQDPGIEFELGAYHDDRSSYDYDNDKLEDKVDAVLVDAEEPLINLHANAPGEVEVGDAAALDVTVSNDGGAADDVNITVTIDGEDVKDDSTTLDPDEEWSDSFDFDTSEEADISWEVTAGDNEDSGVLNVEEEAVDDDDDDSTDDDDDDDDDADETPGLGVAVAVVALLAAAMLALRRQD</sequence>
<keyword evidence="11" id="KW-0472">Membrane</keyword>
<feature type="compositionally biased region" description="Acidic residues" evidence="13">
    <location>
        <begin position="873"/>
        <end position="898"/>
    </location>
</feature>
<dbReference type="GO" id="GO:0030115">
    <property type="term" value="C:S-layer"/>
    <property type="evidence" value="ECO:0007669"/>
    <property type="project" value="UniProtKB-SubCell"/>
</dbReference>
<keyword evidence="9" id="KW-0732">Signal</keyword>
<feature type="compositionally biased region" description="Acidic residues" evidence="13">
    <location>
        <begin position="837"/>
        <end position="856"/>
    </location>
</feature>
<dbReference type="NCBIfam" id="TIGR04207">
    <property type="entry name" value="halo_sig_pep"/>
    <property type="match status" value="1"/>
</dbReference>
<dbReference type="InterPro" id="IPR013783">
    <property type="entry name" value="Ig-like_fold"/>
</dbReference>
<dbReference type="NCBIfam" id="TIGR04126">
    <property type="entry name" value="PGF_CTERM"/>
    <property type="match status" value="1"/>
</dbReference>
<feature type="region of interest" description="Disordered" evidence="13">
    <location>
        <begin position="693"/>
        <end position="715"/>
    </location>
</feature>
<gene>
    <name evidence="14" type="ORF">SAMN04489842_0513</name>
</gene>
<evidence type="ECO:0000256" key="10">
    <source>
        <dbReference type="ARBA" id="ARBA00022989"/>
    </source>
</evidence>
<dbReference type="InterPro" id="IPR026371">
    <property type="entry name" value="PGF_CTERM"/>
</dbReference>
<dbReference type="AlphaFoldDB" id="A0A1H1A0I5"/>
<evidence type="ECO:0000256" key="9">
    <source>
        <dbReference type="ARBA" id="ARBA00022729"/>
    </source>
</evidence>
<name>A0A1H1A0I5_NATTX</name>
<proteinExistence type="inferred from homology"/>
<keyword evidence="15" id="KW-1185">Reference proteome</keyword>
<dbReference type="EMBL" id="FNLC01000001">
    <property type="protein sequence ID" value="SDQ33227.1"/>
    <property type="molecule type" value="Genomic_DNA"/>
</dbReference>
<dbReference type="Gene3D" id="2.60.40.10">
    <property type="entry name" value="Immunoglobulins"/>
    <property type="match status" value="1"/>
</dbReference>